<organism evidence="2 3">
    <name type="scientific">Jiangella asiatica</name>
    <dbReference type="NCBI Taxonomy" id="2530372"/>
    <lineage>
        <taxon>Bacteria</taxon>
        <taxon>Bacillati</taxon>
        <taxon>Actinomycetota</taxon>
        <taxon>Actinomycetes</taxon>
        <taxon>Jiangellales</taxon>
        <taxon>Jiangellaceae</taxon>
        <taxon>Jiangella</taxon>
    </lineage>
</organism>
<name>A0A4V2Z4A3_9ACTN</name>
<evidence type="ECO:0000313" key="2">
    <source>
        <dbReference type="EMBL" id="TDE15848.1"/>
    </source>
</evidence>
<evidence type="ECO:0000313" key="3">
    <source>
        <dbReference type="Proteomes" id="UP000294739"/>
    </source>
</evidence>
<reference evidence="2 3" key="1">
    <citation type="submission" date="2019-03" db="EMBL/GenBank/DDBJ databases">
        <title>Draft genome sequences of novel Actinobacteria.</title>
        <authorList>
            <person name="Sahin N."/>
            <person name="Ay H."/>
            <person name="Saygin H."/>
        </authorList>
    </citation>
    <scope>NUCLEOTIDE SEQUENCE [LARGE SCALE GENOMIC DNA]</scope>
    <source>
        <strain evidence="2 3">5K138</strain>
    </source>
</reference>
<dbReference type="Pfam" id="PF13577">
    <property type="entry name" value="SnoaL_4"/>
    <property type="match status" value="1"/>
</dbReference>
<proteinExistence type="predicted"/>
<feature type="domain" description="SnoaL-like" evidence="1">
    <location>
        <begin position="8"/>
        <end position="123"/>
    </location>
</feature>
<dbReference type="Proteomes" id="UP000294739">
    <property type="component" value="Unassembled WGS sequence"/>
</dbReference>
<dbReference type="SUPFAM" id="SSF54427">
    <property type="entry name" value="NTF2-like"/>
    <property type="match status" value="1"/>
</dbReference>
<comment type="caution">
    <text evidence="2">The sequence shown here is derived from an EMBL/GenBank/DDBJ whole genome shotgun (WGS) entry which is preliminary data.</text>
</comment>
<dbReference type="Gene3D" id="3.10.450.50">
    <property type="match status" value="1"/>
</dbReference>
<sequence>MTREAMTTDDHADVRDLMSAVAYVLDSHEYDRLGEVFAADVHFENPGRLVADGLPALIEAFKGIADPAISHHVTNVVVTPVDATTATCRMKALALRSGGVLTAAEYTDTVRKEATGWRIASRHIRPLG</sequence>
<dbReference type="InterPro" id="IPR037401">
    <property type="entry name" value="SnoaL-like"/>
</dbReference>
<dbReference type="InterPro" id="IPR032710">
    <property type="entry name" value="NTF2-like_dom_sf"/>
</dbReference>
<gene>
    <name evidence="2" type="ORF">E1269_00695</name>
</gene>
<evidence type="ECO:0000259" key="1">
    <source>
        <dbReference type="Pfam" id="PF13577"/>
    </source>
</evidence>
<keyword evidence="3" id="KW-1185">Reference proteome</keyword>
<dbReference type="AlphaFoldDB" id="A0A4V2Z4A3"/>
<protein>
    <submittedName>
        <fullName evidence="2">Nuclear transport factor 2 family protein</fullName>
    </submittedName>
</protein>
<dbReference type="EMBL" id="SMKZ01000001">
    <property type="protein sequence ID" value="TDE15848.1"/>
    <property type="molecule type" value="Genomic_DNA"/>
</dbReference>
<accession>A0A4V2Z4A3</accession>
<dbReference type="InParanoid" id="A0A4V2Z4A3"/>